<dbReference type="Proteomes" id="UP000580910">
    <property type="component" value="Unassembled WGS sequence"/>
</dbReference>
<dbReference type="EMBL" id="JACGXA010000001">
    <property type="protein sequence ID" value="MBA8801760.1"/>
    <property type="molecule type" value="Genomic_DNA"/>
</dbReference>
<evidence type="ECO:0000313" key="1">
    <source>
        <dbReference type="EMBL" id="MBA8801760.1"/>
    </source>
</evidence>
<accession>A0A7W3IW45</accession>
<keyword evidence="2" id="KW-1185">Reference proteome</keyword>
<gene>
    <name evidence="1" type="ORF">FB382_000051</name>
</gene>
<dbReference type="RefSeq" id="WP_182535766.1">
    <property type="nucleotide sequence ID" value="NZ_JACGXA010000001.1"/>
</dbReference>
<evidence type="ECO:0000313" key="2">
    <source>
        <dbReference type="Proteomes" id="UP000580910"/>
    </source>
</evidence>
<sequence length="100" mass="11162">MLPHQRPSRTALRSRLDHAAVTLLRLVADRRSWNLEAAARDLRAHVDDDAALHLLRARISLAMLERPTPTDQRALATLDRAFRPTWSALQLAAAGPRGVN</sequence>
<comment type="caution">
    <text evidence="1">The sequence shown here is derived from an EMBL/GenBank/DDBJ whole genome shotgun (WGS) entry which is preliminary data.</text>
</comment>
<name>A0A7W3IW45_9ACTN</name>
<reference evidence="1 2" key="1">
    <citation type="submission" date="2020-07" db="EMBL/GenBank/DDBJ databases">
        <title>Sequencing the genomes of 1000 actinobacteria strains.</title>
        <authorList>
            <person name="Klenk H.-P."/>
        </authorList>
    </citation>
    <scope>NUCLEOTIDE SEQUENCE [LARGE SCALE GENOMIC DNA]</scope>
    <source>
        <strain evidence="1 2">DSM 21349</strain>
    </source>
</reference>
<protein>
    <submittedName>
        <fullName evidence="1">Uncharacterized protein</fullName>
    </submittedName>
</protein>
<proteinExistence type="predicted"/>
<organism evidence="1 2">
    <name type="scientific">Nocardioides ginsengisegetis</name>
    <dbReference type="NCBI Taxonomy" id="661491"/>
    <lineage>
        <taxon>Bacteria</taxon>
        <taxon>Bacillati</taxon>
        <taxon>Actinomycetota</taxon>
        <taxon>Actinomycetes</taxon>
        <taxon>Propionibacteriales</taxon>
        <taxon>Nocardioidaceae</taxon>
        <taxon>Nocardioides</taxon>
    </lineage>
</organism>
<dbReference type="AlphaFoldDB" id="A0A7W3IW45"/>